<evidence type="ECO:0000313" key="2">
    <source>
        <dbReference type="Proteomes" id="UP000007374"/>
    </source>
</evidence>
<dbReference type="SUPFAM" id="SSF56281">
    <property type="entry name" value="Metallo-hydrolase/oxidoreductase"/>
    <property type="match status" value="1"/>
</dbReference>
<accession>K2PH74</accession>
<sequence length="231" mass="25892">MLEEFGPNIWISDGPIVTAAAGFHYPTRMTVMRLTGGDLMLWSPVAYSNDLHSAVESLGQIRYLVAPNSLHDSFLGDWRHACPQAFVFVAPGLRETWSERSVTGELGKNPIPEWAEDLDIVLVPGNRITTEAVLFHRASRTAIFTDLLQQFPRGWFKGWRALIARLDLMTAPEPTVPRKFRMAFTDRVAARQALQAILAWPTENVLIAHGPPVTGNGKAFLKRAFSWLIRD</sequence>
<dbReference type="EMBL" id="AMSI01000017">
    <property type="protein sequence ID" value="EKF40497.1"/>
    <property type="molecule type" value="Genomic_DNA"/>
</dbReference>
<dbReference type="eggNOG" id="COG4221">
    <property type="taxonomic scope" value="Bacteria"/>
</dbReference>
<dbReference type="PANTHER" id="PTHR33835">
    <property type="entry name" value="YALI0C07656P"/>
    <property type="match status" value="1"/>
</dbReference>
<evidence type="ECO:0008006" key="3">
    <source>
        <dbReference type="Google" id="ProtNLM"/>
    </source>
</evidence>
<proteinExistence type="predicted"/>
<dbReference type="AlphaFoldDB" id="K2PH74"/>
<dbReference type="InterPro" id="IPR025638">
    <property type="entry name" value="DUF4336"/>
</dbReference>
<dbReference type="PANTHER" id="PTHR33835:SF1">
    <property type="entry name" value="METALLO-BETA-LACTAMASE DOMAIN-CONTAINING PROTEIN"/>
    <property type="match status" value="1"/>
</dbReference>
<protein>
    <recommendedName>
        <fullName evidence="3">DUF4336 domain-containing protein</fullName>
    </recommendedName>
</protein>
<evidence type="ECO:0000313" key="1">
    <source>
        <dbReference type="EMBL" id="EKF40497.1"/>
    </source>
</evidence>
<dbReference type="Proteomes" id="UP000007374">
    <property type="component" value="Unassembled WGS sequence"/>
</dbReference>
<reference evidence="1 2" key="1">
    <citation type="journal article" date="2012" name="J. Bacteriol.">
        <title>Genome Sequence of Nitratireductor indicus Type Strain C115.</title>
        <authorList>
            <person name="Lai Q."/>
            <person name="Li G."/>
            <person name="Yu Z."/>
            <person name="Shao Z."/>
        </authorList>
    </citation>
    <scope>NUCLEOTIDE SEQUENCE [LARGE SCALE GENOMIC DNA]</scope>
    <source>
        <strain evidence="1 2">C115</strain>
    </source>
</reference>
<comment type="caution">
    <text evidence="1">The sequence shown here is derived from an EMBL/GenBank/DDBJ whole genome shotgun (WGS) entry which is preliminary data.</text>
</comment>
<dbReference type="InterPro" id="IPR036866">
    <property type="entry name" value="RibonucZ/Hydroxyglut_hydro"/>
</dbReference>
<keyword evidence="2" id="KW-1185">Reference proteome</keyword>
<dbReference type="STRING" id="721133.SAMN05216176_104339"/>
<dbReference type="PATRIC" id="fig|1231190.3.peg.4191"/>
<gene>
    <name evidence="1" type="ORF">NA8A_20272</name>
</gene>
<dbReference type="OrthoDB" id="450111at2"/>
<name>K2PH74_9HYPH</name>
<dbReference type="RefSeq" id="WP_009452274.1">
    <property type="nucleotide sequence ID" value="NZ_AMSI01000017.1"/>
</dbReference>
<organism evidence="1 2">
    <name type="scientific">Nitratireductor indicus C115</name>
    <dbReference type="NCBI Taxonomy" id="1231190"/>
    <lineage>
        <taxon>Bacteria</taxon>
        <taxon>Pseudomonadati</taxon>
        <taxon>Pseudomonadota</taxon>
        <taxon>Alphaproteobacteria</taxon>
        <taxon>Hyphomicrobiales</taxon>
        <taxon>Phyllobacteriaceae</taxon>
        <taxon>Nitratireductor</taxon>
    </lineage>
</organism>
<dbReference type="Pfam" id="PF14234">
    <property type="entry name" value="DUF4336"/>
    <property type="match status" value="1"/>
</dbReference>